<proteinExistence type="predicted"/>
<dbReference type="Gene3D" id="2.40.50.40">
    <property type="match status" value="1"/>
</dbReference>
<dbReference type="Pfam" id="PF00385">
    <property type="entry name" value="Chromo"/>
    <property type="match status" value="1"/>
</dbReference>
<name>A0AAE0FI42_9CHLO</name>
<evidence type="ECO:0000313" key="4">
    <source>
        <dbReference type="EMBL" id="KAK3260169.1"/>
    </source>
</evidence>
<dbReference type="SUPFAM" id="SSF54160">
    <property type="entry name" value="Chromo domain-like"/>
    <property type="match status" value="1"/>
</dbReference>
<evidence type="ECO:0000256" key="1">
    <source>
        <dbReference type="SAM" id="Coils"/>
    </source>
</evidence>
<gene>
    <name evidence="4" type="ORF">CYMTET_30859</name>
</gene>
<evidence type="ECO:0000256" key="2">
    <source>
        <dbReference type="SAM" id="MobiDB-lite"/>
    </source>
</evidence>
<reference evidence="4 5" key="1">
    <citation type="journal article" date="2015" name="Genome Biol. Evol.">
        <title>Comparative Genomics of a Bacterivorous Green Alga Reveals Evolutionary Causalities and Consequences of Phago-Mixotrophic Mode of Nutrition.</title>
        <authorList>
            <person name="Burns J.A."/>
            <person name="Paasch A."/>
            <person name="Narechania A."/>
            <person name="Kim E."/>
        </authorList>
    </citation>
    <scope>NUCLEOTIDE SEQUENCE [LARGE SCALE GENOMIC DNA]</scope>
    <source>
        <strain evidence="4 5">PLY_AMNH</strain>
    </source>
</reference>
<dbReference type="SMART" id="SM00298">
    <property type="entry name" value="CHROMO"/>
    <property type="match status" value="1"/>
</dbReference>
<dbReference type="InterPro" id="IPR000953">
    <property type="entry name" value="Chromo/chromo_shadow_dom"/>
</dbReference>
<keyword evidence="1" id="KW-0175">Coiled coil</keyword>
<evidence type="ECO:0000259" key="3">
    <source>
        <dbReference type="PROSITE" id="PS50013"/>
    </source>
</evidence>
<protein>
    <recommendedName>
        <fullName evidence="3">Chromo domain-containing protein</fullName>
    </recommendedName>
</protein>
<comment type="caution">
    <text evidence="4">The sequence shown here is derived from an EMBL/GenBank/DDBJ whole genome shotgun (WGS) entry which is preliminary data.</text>
</comment>
<feature type="region of interest" description="Disordered" evidence="2">
    <location>
        <begin position="1"/>
        <end position="41"/>
    </location>
</feature>
<organism evidence="4 5">
    <name type="scientific">Cymbomonas tetramitiformis</name>
    <dbReference type="NCBI Taxonomy" id="36881"/>
    <lineage>
        <taxon>Eukaryota</taxon>
        <taxon>Viridiplantae</taxon>
        <taxon>Chlorophyta</taxon>
        <taxon>Pyramimonadophyceae</taxon>
        <taxon>Pyramimonadales</taxon>
        <taxon>Pyramimonadaceae</taxon>
        <taxon>Cymbomonas</taxon>
    </lineage>
</organism>
<dbReference type="EMBL" id="LGRX02018092">
    <property type="protein sequence ID" value="KAK3260169.1"/>
    <property type="molecule type" value="Genomic_DNA"/>
</dbReference>
<feature type="domain" description="Chromo" evidence="3">
    <location>
        <begin position="46"/>
        <end position="105"/>
    </location>
</feature>
<feature type="compositionally biased region" description="Basic residues" evidence="2">
    <location>
        <begin position="1"/>
        <end position="10"/>
    </location>
</feature>
<accession>A0AAE0FI42</accession>
<keyword evidence="5" id="KW-1185">Reference proteome</keyword>
<dbReference type="AlphaFoldDB" id="A0AAE0FI42"/>
<dbReference type="Proteomes" id="UP001190700">
    <property type="component" value="Unassembled WGS sequence"/>
</dbReference>
<evidence type="ECO:0000313" key="5">
    <source>
        <dbReference type="Proteomes" id="UP001190700"/>
    </source>
</evidence>
<dbReference type="InterPro" id="IPR016197">
    <property type="entry name" value="Chromo-like_dom_sf"/>
</dbReference>
<dbReference type="InterPro" id="IPR023780">
    <property type="entry name" value="Chromo_domain"/>
</dbReference>
<feature type="coiled-coil region" evidence="1">
    <location>
        <begin position="92"/>
        <end position="119"/>
    </location>
</feature>
<sequence>MGTKRGRGPKANRASSGVRLVAQGAGIVKRTQQSPFDPAGSDEVDYHVREIKAERLNGAIPQWLIGWEGLSDKEDTWEPIEHLVGHEQDISAFRERRKLESAKEEVEAAAKKKARQVASPSKESAL</sequence>
<dbReference type="PROSITE" id="PS50013">
    <property type="entry name" value="CHROMO_2"/>
    <property type="match status" value="1"/>
</dbReference>
<dbReference type="CDD" id="cd00024">
    <property type="entry name" value="CD_CSD"/>
    <property type="match status" value="1"/>
</dbReference>